<evidence type="ECO:0000256" key="1">
    <source>
        <dbReference type="ARBA" id="ARBA00022612"/>
    </source>
</evidence>
<accession>A0A0F9RK09</accession>
<dbReference type="Gene3D" id="3.30.420.240">
    <property type="match status" value="1"/>
</dbReference>
<evidence type="ECO:0000256" key="2">
    <source>
        <dbReference type="SAM" id="MobiDB-lite"/>
    </source>
</evidence>
<dbReference type="Gene3D" id="3.40.50.300">
    <property type="entry name" value="P-loop containing nucleotide triphosphate hydrolases"/>
    <property type="match status" value="1"/>
</dbReference>
<evidence type="ECO:0000259" key="3">
    <source>
        <dbReference type="Pfam" id="PF17289"/>
    </source>
</evidence>
<dbReference type="InterPro" id="IPR035421">
    <property type="entry name" value="Terminase_6C"/>
</dbReference>
<dbReference type="Pfam" id="PF17289">
    <property type="entry name" value="Terminase_6C"/>
    <property type="match status" value="1"/>
</dbReference>
<feature type="domain" description="Terminase large subunit gp17-like C-terminal" evidence="3">
    <location>
        <begin position="257"/>
        <end position="404"/>
    </location>
</feature>
<name>A0A0F9RK09_9ZZZZ</name>
<protein>
    <recommendedName>
        <fullName evidence="3">Terminase large subunit gp17-like C-terminal domain-containing protein</fullName>
    </recommendedName>
</protein>
<dbReference type="AlphaFoldDB" id="A0A0F9RK09"/>
<organism evidence="4">
    <name type="scientific">marine sediment metagenome</name>
    <dbReference type="NCBI Taxonomy" id="412755"/>
    <lineage>
        <taxon>unclassified sequences</taxon>
        <taxon>metagenomes</taxon>
        <taxon>ecological metagenomes</taxon>
    </lineage>
</organism>
<gene>
    <name evidence="4" type="ORF">LCGC14_0568050</name>
</gene>
<comment type="caution">
    <text evidence="4">The sequence shown here is derived from an EMBL/GenBank/DDBJ whole genome shotgun (WGS) entry which is preliminary data.</text>
</comment>
<dbReference type="InterPro" id="IPR027417">
    <property type="entry name" value="P-loop_NTPase"/>
</dbReference>
<feature type="region of interest" description="Disordered" evidence="2">
    <location>
        <begin position="1"/>
        <end position="21"/>
    </location>
</feature>
<sequence>MDILDPPAIPTELDSRRPEQREPAGNKWRVWLLHPGRRWGKGYTAARWIVDRVNSGRGRSIALVGSTTTAVRQLMIEHPESGILSVSPSARYMPGKGEIRWPNGAVAYVCSAENADRHPLRGGGFDTAWPDEIDSWGDEITTKKARTAWDNLNLSMSAGDSRMVVTSTPKPGRLVAELLERAGEDGDVVVTTGSTYDNAANLSPEFIAAIERRYKGTSLERREIFGEIPTEVEGSLWLPGVFRYRKVKAKRLLRVAIGVDPSGGVDEIGIVAAGQLSPELWIVLDDWSCHGSPAKWARRTKDLFDKWHGDVVVAEVNYGGAMVESTLKNAAPDLPVRVVTASKGKTVRAEPISLLYEQKKVVHRRGKGAALDLLEEELRHMTTTGYEGDGSPNRADAVVWALTHLTKRRKTWGLA</sequence>
<proteinExistence type="predicted"/>
<keyword evidence="1" id="KW-1188">Viral release from host cell</keyword>
<dbReference type="EMBL" id="LAZR01000828">
    <property type="protein sequence ID" value="KKN56880.1"/>
    <property type="molecule type" value="Genomic_DNA"/>
</dbReference>
<reference evidence="4" key="1">
    <citation type="journal article" date="2015" name="Nature">
        <title>Complex archaea that bridge the gap between prokaryotes and eukaryotes.</title>
        <authorList>
            <person name="Spang A."/>
            <person name="Saw J.H."/>
            <person name="Jorgensen S.L."/>
            <person name="Zaremba-Niedzwiedzka K."/>
            <person name="Martijn J."/>
            <person name="Lind A.E."/>
            <person name="van Eijk R."/>
            <person name="Schleper C."/>
            <person name="Guy L."/>
            <person name="Ettema T.J."/>
        </authorList>
    </citation>
    <scope>NUCLEOTIDE SEQUENCE</scope>
</reference>
<dbReference type="Pfam" id="PF03237">
    <property type="entry name" value="Terminase_6N"/>
    <property type="match status" value="1"/>
</dbReference>
<evidence type="ECO:0000313" key="4">
    <source>
        <dbReference type="EMBL" id="KKN56880.1"/>
    </source>
</evidence>